<dbReference type="Proteomes" id="UP001329313">
    <property type="component" value="Chromosome"/>
</dbReference>
<name>A0AAU0MHC6_9MICO</name>
<dbReference type="SUPFAM" id="SSF52317">
    <property type="entry name" value="Class I glutamine amidotransferase-like"/>
    <property type="match status" value="1"/>
</dbReference>
<dbReference type="GO" id="GO:0000162">
    <property type="term" value="P:L-tryptophan biosynthetic process"/>
    <property type="evidence" value="ECO:0007669"/>
    <property type="project" value="TreeGrafter"/>
</dbReference>
<dbReference type="PRINTS" id="PR00097">
    <property type="entry name" value="ANTSNTHASEII"/>
</dbReference>
<dbReference type="InterPro" id="IPR050472">
    <property type="entry name" value="Anth_synth/Amidotransfase"/>
</dbReference>
<dbReference type="GO" id="GO:0005829">
    <property type="term" value="C:cytosol"/>
    <property type="evidence" value="ECO:0007669"/>
    <property type="project" value="TreeGrafter"/>
</dbReference>
<dbReference type="InterPro" id="IPR017926">
    <property type="entry name" value="GATASE"/>
</dbReference>
<dbReference type="PRINTS" id="PR00096">
    <property type="entry name" value="GATASE"/>
</dbReference>
<dbReference type="NCBIfam" id="TIGR00566">
    <property type="entry name" value="trpG_papA"/>
    <property type="match status" value="1"/>
</dbReference>
<dbReference type="GO" id="GO:0016787">
    <property type="term" value="F:hydrolase activity"/>
    <property type="evidence" value="ECO:0007669"/>
    <property type="project" value="UniProtKB-KW"/>
</dbReference>
<dbReference type="RefSeq" id="WP_330170783.1">
    <property type="nucleotide sequence ID" value="NZ_CP137080.1"/>
</dbReference>
<feature type="domain" description="Glutamine amidotransferase" evidence="2">
    <location>
        <begin position="16"/>
        <end position="203"/>
    </location>
</feature>
<keyword evidence="3" id="KW-0378">Hydrolase</keyword>
<sequence length="225" mass="22998">MADPGGGDGRVSFRVLVVDNDDSFVHTLCDYLEQLGAQVHVRRSREIAADAAASALAVADADAVLVSPGPGRPSDAGASISVIHAAAESGVPVLGVCLGHQALAEAFGGRVSVAPELMHGKISRVTHAGEDLFAGLPEPVTVGRYHSLAVEPDSVPPVLQVTATTESGTIMALAHRTLPLWGVQFHPESVLTEGGHRLLANWLAVAGMPGAVAASLGLHPLVVAS</sequence>
<dbReference type="InterPro" id="IPR006221">
    <property type="entry name" value="TrpG/PapA_dom"/>
</dbReference>
<reference evidence="3 4" key="1">
    <citation type="submission" date="2023-10" db="EMBL/GenBank/DDBJ databases">
        <title>Y20.</title>
        <authorList>
            <person name="Zhang G."/>
            <person name="Ding Y."/>
        </authorList>
    </citation>
    <scope>NUCLEOTIDE SEQUENCE [LARGE SCALE GENOMIC DNA]</scope>
    <source>
        <strain evidence="3 4">Y20</strain>
    </source>
</reference>
<dbReference type="EMBL" id="CP137080">
    <property type="protein sequence ID" value="WOQ69689.1"/>
    <property type="molecule type" value="Genomic_DNA"/>
</dbReference>
<dbReference type="Pfam" id="PF00117">
    <property type="entry name" value="GATase"/>
    <property type="match status" value="1"/>
</dbReference>
<dbReference type="FunFam" id="3.40.50.880:FF:000003">
    <property type="entry name" value="Anthranilate synthase component II"/>
    <property type="match status" value="1"/>
</dbReference>
<dbReference type="KEGG" id="mliy:RYJ27_00095"/>
<dbReference type="PANTHER" id="PTHR43418">
    <property type="entry name" value="MULTIFUNCTIONAL TRYPTOPHAN BIOSYNTHESIS PROTEIN-RELATED"/>
    <property type="match status" value="1"/>
</dbReference>
<protein>
    <submittedName>
        <fullName evidence="3">Gamma-glutamyl-gamma-aminobutyrate hydrolase family protein</fullName>
    </submittedName>
</protein>
<keyword evidence="1" id="KW-0315">Glutamine amidotransferase</keyword>
<dbReference type="CDD" id="cd01743">
    <property type="entry name" value="GATase1_Anthranilate_Synthase"/>
    <property type="match status" value="1"/>
</dbReference>
<gene>
    <name evidence="3" type="ORF">RYJ27_00095</name>
</gene>
<dbReference type="PROSITE" id="PS51273">
    <property type="entry name" value="GATASE_TYPE_1"/>
    <property type="match status" value="1"/>
</dbReference>
<dbReference type="Gene3D" id="3.40.50.880">
    <property type="match status" value="1"/>
</dbReference>
<accession>A0AAU0MHC6</accession>
<keyword evidence="4" id="KW-1185">Reference proteome</keyword>
<dbReference type="PRINTS" id="PR00099">
    <property type="entry name" value="CPSGATASE"/>
</dbReference>
<dbReference type="PANTHER" id="PTHR43418:SF4">
    <property type="entry name" value="MULTIFUNCTIONAL TRYPTOPHAN BIOSYNTHESIS PROTEIN"/>
    <property type="match status" value="1"/>
</dbReference>
<dbReference type="GO" id="GO:0004049">
    <property type="term" value="F:anthranilate synthase activity"/>
    <property type="evidence" value="ECO:0007669"/>
    <property type="project" value="TreeGrafter"/>
</dbReference>
<dbReference type="AlphaFoldDB" id="A0AAU0MHC6"/>
<evidence type="ECO:0000256" key="1">
    <source>
        <dbReference type="ARBA" id="ARBA00022962"/>
    </source>
</evidence>
<organism evidence="3 4">
    <name type="scientific">Microbacterium limosum</name>
    <dbReference type="NCBI Taxonomy" id="3079935"/>
    <lineage>
        <taxon>Bacteria</taxon>
        <taxon>Bacillati</taxon>
        <taxon>Actinomycetota</taxon>
        <taxon>Actinomycetes</taxon>
        <taxon>Micrococcales</taxon>
        <taxon>Microbacteriaceae</taxon>
        <taxon>Microbacterium</taxon>
    </lineage>
</organism>
<evidence type="ECO:0000259" key="2">
    <source>
        <dbReference type="Pfam" id="PF00117"/>
    </source>
</evidence>
<proteinExistence type="predicted"/>
<evidence type="ECO:0000313" key="3">
    <source>
        <dbReference type="EMBL" id="WOQ69689.1"/>
    </source>
</evidence>
<evidence type="ECO:0000313" key="4">
    <source>
        <dbReference type="Proteomes" id="UP001329313"/>
    </source>
</evidence>
<dbReference type="InterPro" id="IPR029062">
    <property type="entry name" value="Class_I_gatase-like"/>
</dbReference>